<gene>
    <name evidence="1" type="ORF">ACFPCZ_22175</name>
</gene>
<keyword evidence="2" id="KW-1185">Reference proteome</keyword>
<comment type="caution">
    <text evidence="1">The sequence shown here is derived from an EMBL/GenBank/DDBJ whole genome shotgun (WGS) entry which is preliminary data.</text>
</comment>
<dbReference type="RefSeq" id="WP_344143027.1">
    <property type="nucleotide sequence ID" value="NZ_BAAAQI010000006.1"/>
</dbReference>
<protein>
    <submittedName>
        <fullName evidence="1">Uncharacterized protein</fullName>
    </submittedName>
</protein>
<sequence length="93" mass="10691">MSAGTEPVYRHVIGGGPGEIIPPERLHEVYADHWHVRCYLWCGSEYWAAKRRHPVPAEAEQAGVREGVSGWYSAAWMRDWLNEQGRLWDAWSA</sequence>
<dbReference type="EMBL" id="JBHSIY010000028">
    <property type="protein sequence ID" value="MFC4869351.1"/>
    <property type="molecule type" value="Genomic_DNA"/>
</dbReference>
<accession>A0ABV9SSQ9</accession>
<organism evidence="1 2">
    <name type="scientific">Streptomonospora arabica</name>
    <dbReference type="NCBI Taxonomy" id="412417"/>
    <lineage>
        <taxon>Bacteria</taxon>
        <taxon>Bacillati</taxon>
        <taxon>Actinomycetota</taxon>
        <taxon>Actinomycetes</taxon>
        <taxon>Streptosporangiales</taxon>
        <taxon>Nocardiopsidaceae</taxon>
        <taxon>Streptomonospora</taxon>
    </lineage>
</organism>
<name>A0ABV9SSQ9_9ACTN</name>
<reference evidence="2" key="1">
    <citation type="journal article" date="2019" name="Int. J. Syst. Evol. Microbiol.">
        <title>The Global Catalogue of Microorganisms (GCM) 10K type strain sequencing project: providing services to taxonomists for standard genome sequencing and annotation.</title>
        <authorList>
            <consortium name="The Broad Institute Genomics Platform"/>
            <consortium name="The Broad Institute Genome Sequencing Center for Infectious Disease"/>
            <person name="Wu L."/>
            <person name="Ma J."/>
        </authorList>
    </citation>
    <scope>NUCLEOTIDE SEQUENCE [LARGE SCALE GENOMIC DNA]</scope>
    <source>
        <strain evidence="2">CGMCC 4.7304</strain>
    </source>
</reference>
<dbReference type="Proteomes" id="UP001595858">
    <property type="component" value="Unassembled WGS sequence"/>
</dbReference>
<evidence type="ECO:0000313" key="2">
    <source>
        <dbReference type="Proteomes" id="UP001595858"/>
    </source>
</evidence>
<evidence type="ECO:0000313" key="1">
    <source>
        <dbReference type="EMBL" id="MFC4869351.1"/>
    </source>
</evidence>
<proteinExistence type="predicted"/>